<sequence length="361" mass="40752">MGKKRKAEEETTKQSSIESYSSDKKTVISNNIGSLETYYQLKAADPKVVLQWCMDQGLIASGYSCPKCKQPMVLTPKADTGDKFTWACRVNGPIAHHVKRSVRTGSWFQDSNLPMPTILLFLLYWCLEMKTKFILEQLDIAPNTAAGWASFCREVCLDILICQSDKIGGHGIIVEIYECEFGERKFHQIKKAVGKWVFAGVERGANNCFLAIVERPTSEVLLSVIEKHILPGTVIISDCWKSYDCLSHDGFKHLNTNLSMKFLDPSTAVHKNFIEGIWSNIKSNLQGTNYVQGQFDSYLAAYLWRRRYSTVESRMSSLIEIIKDGYPLRTKDNSSRKKSGKQSKCATNTQQDAPSLPSEKD</sequence>
<dbReference type="EMBL" id="CAXIEN010000024">
    <property type="protein sequence ID" value="CAL1266595.1"/>
    <property type="molecule type" value="Genomic_DNA"/>
</dbReference>
<dbReference type="PANTHER" id="PTHR47163">
    <property type="entry name" value="DDE_TNP_IS1595 DOMAIN-CONTAINING PROTEIN"/>
    <property type="match status" value="1"/>
</dbReference>
<dbReference type="InterPro" id="IPR024445">
    <property type="entry name" value="Tnp_ISXO2-like"/>
</dbReference>
<evidence type="ECO:0000259" key="2">
    <source>
        <dbReference type="SMART" id="SM01126"/>
    </source>
</evidence>
<name>A0AAV1Z520_9ARAC</name>
<feature type="compositionally biased region" description="Polar residues" evidence="1">
    <location>
        <begin position="342"/>
        <end position="353"/>
    </location>
</feature>
<reference evidence="3 4" key="1">
    <citation type="submission" date="2024-04" db="EMBL/GenBank/DDBJ databases">
        <authorList>
            <person name="Rising A."/>
            <person name="Reimegard J."/>
            <person name="Sonavane S."/>
            <person name="Akerstrom W."/>
            <person name="Nylinder S."/>
            <person name="Hedman E."/>
            <person name="Kallberg Y."/>
        </authorList>
    </citation>
    <scope>NUCLEOTIDE SEQUENCE [LARGE SCALE GENOMIC DNA]</scope>
</reference>
<feature type="region of interest" description="Disordered" evidence="1">
    <location>
        <begin position="329"/>
        <end position="361"/>
    </location>
</feature>
<proteinExistence type="predicted"/>
<evidence type="ECO:0000313" key="4">
    <source>
        <dbReference type="Proteomes" id="UP001497382"/>
    </source>
</evidence>
<protein>
    <recommendedName>
        <fullName evidence="2">ISXO2-like transposase domain-containing protein</fullName>
    </recommendedName>
</protein>
<evidence type="ECO:0000256" key="1">
    <source>
        <dbReference type="SAM" id="MobiDB-lite"/>
    </source>
</evidence>
<keyword evidence="4" id="KW-1185">Reference proteome</keyword>
<dbReference type="PANTHER" id="PTHR47163:SF2">
    <property type="entry name" value="SI:DKEY-17M8.2"/>
    <property type="match status" value="1"/>
</dbReference>
<gene>
    <name evidence="3" type="ORF">LARSCL_LOCUS3186</name>
</gene>
<feature type="domain" description="ISXO2-like transposase" evidence="2">
    <location>
        <begin position="166"/>
        <end position="307"/>
    </location>
</feature>
<dbReference type="SMART" id="SM01126">
    <property type="entry name" value="DDE_Tnp_IS1595"/>
    <property type="match status" value="1"/>
</dbReference>
<dbReference type="InterPro" id="IPR053164">
    <property type="entry name" value="IS1016-like_transposase"/>
</dbReference>
<dbReference type="AlphaFoldDB" id="A0AAV1Z520"/>
<evidence type="ECO:0000313" key="3">
    <source>
        <dbReference type="EMBL" id="CAL1266596.1"/>
    </source>
</evidence>
<dbReference type="Pfam" id="PF12762">
    <property type="entry name" value="DDE_Tnp_IS1595"/>
    <property type="match status" value="1"/>
</dbReference>
<accession>A0AAV1Z520</accession>
<organism evidence="3 4">
    <name type="scientific">Larinioides sclopetarius</name>
    <dbReference type="NCBI Taxonomy" id="280406"/>
    <lineage>
        <taxon>Eukaryota</taxon>
        <taxon>Metazoa</taxon>
        <taxon>Ecdysozoa</taxon>
        <taxon>Arthropoda</taxon>
        <taxon>Chelicerata</taxon>
        <taxon>Arachnida</taxon>
        <taxon>Araneae</taxon>
        <taxon>Araneomorphae</taxon>
        <taxon>Entelegynae</taxon>
        <taxon>Araneoidea</taxon>
        <taxon>Araneidae</taxon>
        <taxon>Larinioides</taxon>
    </lineage>
</organism>
<dbReference type="Proteomes" id="UP001497382">
    <property type="component" value="Unassembled WGS sequence"/>
</dbReference>
<dbReference type="EMBL" id="CAXIEN010000024">
    <property type="protein sequence ID" value="CAL1266596.1"/>
    <property type="molecule type" value="Genomic_DNA"/>
</dbReference>
<comment type="caution">
    <text evidence="3">The sequence shown here is derived from an EMBL/GenBank/DDBJ whole genome shotgun (WGS) entry which is preliminary data.</text>
</comment>